<sequence length="116" mass="12570">MIKSLLLFSNSISPCLLSSQVQQYLNINKRCTRLVHGRRRVVVTGIGLVSPLGVGTQLVWNNLLQGNCGIVALEGEEYASVPCKVAACVPKGVNEGQHPGDGYPQICFFKNQLDSL</sequence>
<dbReference type="GO" id="GO:0005739">
    <property type="term" value="C:mitochondrion"/>
    <property type="evidence" value="ECO:0007669"/>
    <property type="project" value="TreeGrafter"/>
</dbReference>
<dbReference type="InterPro" id="IPR014030">
    <property type="entry name" value="Ketoacyl_synth_N"/>
</dbReference>
<dbReference type="Proteomes" id="UP000694559">
    <property type="component" value="Unplaced"/>
</dbReference>
<dbReference type="SUPFAM" id="SSF53901">
    <property type="entry name" value="Thiolase-like"/>
    <property type="match status" value="1"/>
</dbReference>
<dbReference type="Gene3D" id="3.40.47.10">
    <property type="match status" value="1"/>
</dbReference>
<evidence type="ECO:0000256" key="2">
    <source>
        <dbReference type="ARBA" id="ARBA00022679"/>
    </source>
</evidence>
<dbReference type="InterPro" id="IPR000794">
    <property type="entry name" value="Beta-ketoacyl_synthase"/>
</dbReference>
<keyword evidence="2" id="KW-0808">Transferase</keyword>
<dbReference type="EC" id="2.3.1.41" evidence="1"/>
<dbReference type="Pfam" id="PF00109">
    <property type="entry name" value="ketoacyl-synt"/>
    <property type="match status" value="1"/>
</dbReference>
<organism evidence="4 5">
    <name type="scientific">Naja naja</name>
    <name type="common">Indian cobra</name>
    <dbReference type="NCBI Taxonomy" id="35670"/>
    <lineage>
        <taxon>Eukaryota</taxon>
        <taxon>Metazoa</taxon>
        <taxon>Chordata</taxon>
        <taxon>Craniata</taxon>
        <taxon>Vertebrata</taxon>
        <taxon>Euteleostomi</taxon>
        <taxon>Lepidosauria</taxon>
        <taxon>Squamata</taxon>
        <taxon>Bifurcata</taxon>
        <taxon>Unidentata</taxon>
        <taxon>Episquamata</taxon>
        <taxon>Toxicofera</taxon>
        <taxon>Serpentes</taxon>
        <taxon>Colubroidea</taxon>
        <taxon>Elapidae</taxon>
        <taxon>Elapinae</taxon>
        <taxon>Naja</taxon>
    </lineage>
</organism>
<name>A0A8C6XEE1_NAJNA</name>
<protein>
    <recommendedName>
        <fullName evidence="1">beta-ketoacyl-[acyl-carrier-protein] synthase I</fullName>
        <ecNumber evidence="1">2.3.1.41</ecNumber>
    </recommendedName>
</protein>
<feature type="domain" description="Beta-ketoacyl synthase-like N-terminal" evidence="3">
    <location>
        <begin position="39"/>
        <end position="79"/>
    </location>
</feature>
<dbReference type="AlphaFoldDB" id="A0A8C6XEE1"/>
<dbReference type="Ensembl" id="ENSNNAT00000013856.1">
    <property type="protein sequence ID" value="ENSNNAP00000013238.1"/>
    <property type="gene ID" value="ENSNNAG00000008919.1"/>
</dbReference>
<dbReference type="GO" id="GO:0004315">
    <property type="term" value="F:3-oxoacyl-[acyl-carrier-protein] synthase activity"/>
    <property type="evidence" value="ECO:0007669"/>
    <property type="project" value="UniProtKB-EC"/>
</dbReference>
<dbReference type="PANTHER" id="PTHR11712:SF336">
    <property type="entry name" value="3-OXOACYL-[ACYL-CARRIER-PROTEIN] SYNTHASE, MITOCHONDRIAL"/>
    <property type="match status" value="1"/>
</dbReference>
<evidence type="ECO:0000259" key="3">
    <source>
        <dbReference type="Pfam" id="PF00109"/>
    </source>
</evidence>
<keyword evidence="5" id="KW-1185">Reference proteome</keyword>
<reference evidence="4" key="1">
    <citation type="submission" date="2025-08" db="UniProtKB">
        <authorList>
            <consortium name="Ensembl"/>
        </authorList>
    </citation>
    <scope>IDENTIFICATION</scope>
</reference>
<evidence type="ECO:0000256" key="1">
    <source>
        <dbReference type="ARBA" id="ARBA00013191"/>
    </source>
</evidence>
<dbReference type="InterPro" id="IPR016039">
    <property type="entry name" value="Thiolase-like"/>
</dbReference>
<dbReference type="OrthoDB" id="5334845at2759"/>
<evidence type="ECO:0000313" key="4">
    <source>
        <dbReference type="Ensembl" id="ENSNNAP00000013238.1"/>
    </source>
</evidence>
<dbReference type="GeneTree" id="ENSGT00960000189415"/>
<dbReference type="PANTHER" id="PTHR11712">
    <property type="entry name" value="POLYKETIDE SYNTHASE-RELATED"/>
    <property type="match status" value="1"/>
</dbReference>
<accession>A0A8C6XEE1</accession>
<reference evidence="4" key="2">
    <citation type="submission" date="2025-09" db="UniProtKB">
        <authorList>
            <consortium name="Ensembl"/>
        </authorList>
    </citation>
    <scope>IDENTIFICATION</scope>
</reference>
<proteinExistence type="predicted"/>
<evidence type="ECO:0000313" key="5">
    <source>
        <dbReference type="Proteomes" id="UP000694559"/>
    </source>
</evidence>
<dbReference type="GO" id="GO:0006633">
    <property type="term" value="P:fatty acid biosynthetic process"/>
    <property type="evidence" value="ECO:0007669"/>
    <property type="project" value="TreeGrafter"/>
</dbReference>